<accession>A0A3B0JW22</accession>
<name>A0A3B0JW22_DROGU</name>
<dbReference type="PROSITE" id="PS51257">
    <property type="entry name" value="PROKAR_LIPOPROTEIN"/>
    <property type="match status" value="1"/>
</dbReference>
<evidence type="ECO:0000256" key="1">
    <source>
        <dbReference type="SAM" id="MobiDB-lite"/>
    </source>
</evidence>
<protein>
    <submittedName>
        <fullName evidence="2">Uncharacterized protein</fullName>
    </submittedName>
</protein>
<sequence length="352" mass="39786">MTKDRNDAAKSVGQPPVFAGCMPLEEITIYDWMRQQNCKTTRYQQVETYPNIRPPISRCNKQQTLRWMSDSLEATGCERLFDMRKDNVLEAWTNIPNKETLGWYGLSGGIQDPEAVLFNQALTKSLQAASGVKAKLPKQLKPQWKPKPKPTGAYVLNRQCLRSQLARMPTIKRKLSPNYAFTWLHCPPPDPTSPPFEDKRGPPIPLTSALGMERTPRKHGKRKHSLRHPMCHLSCDQPKNQCTDYEWRKYKEDPRAIDEAFRREQAAAQTSTEEEPKDYDELYARMLGCFEQSRDQNTICQDYEKCCKAPGDPPTQGCGEMVPEGADGGAGACACDCEEASNSLPPSEPTIT</sequence>
<dbReference type="Proteomes" id="UP000268350">
    <property type="component" value="Unassembled WGS sequence"/>
</dbReference>
<dbReference type="AlphaFoldDB" id="A0A3B0JW22"/>
<feature type="compositionally biased region" description="Basic residues" evidence="1">
    <location>
        <begin position="216"/>
        <end position="225"/>
    </location>
</feature>
<feature type="region of interest" description="Disordered" evidence="1">
    <location>
        <begin position="190"/>
        <end position="225"/>
    </location>
</feature>
<evidence type="ECO:0000313" key="2">
    <source>
        <dbReference type="EMBL" id="SPP79690.1"/>
    </source>
</evidence>
<proteinExistence type="predicted"/>
<keyword evidence="3" id="KW-1185">Reference proteome</keyword>
<dbReference type="EMBL" id="OUUW01000004">
    <property type="protein sequence ID" value="SPP79690.1"/>
    <property type="molecule type" value="Genomic_DNA"/>
</dbReference>
<reference evidence="3" key="1">
    <citation type="submission" date="2018-01" db="EMBL/GenBank/DDBJ databases">
        <authorList>
            <person name="Alioto T."/>
            <person name="Alioto T."/>
        </authorList>
    </citation>
    <scope>NUCLEOTIDE SEQUENCE [LARGE SCALE GENOMIC DNA]</scope>
</reference>
<dbReference type="OMA" id="VIQGCGE"/>
<dbReference type="STRING" id="7266.A0A3B0JW22"/>
<gene>
    <name evidence="2" type="ORF">DGUA_6G012579</name>
</gene>
<dbReference type="OrthoDB" id="7871858at2759"/>
<evidence type="ECO:0000313" key="3">
    <source>
        <dbReference type="Proteomes" id="UP000268350"/>
    </source>
</evidence>
<organism evidence="2 3">
    <name type="scientific">Drosophila guanche</name>
    <name type="common">Fruit fly</name>
    <dbReference type="NCBI Taxonomy" id="7266"/>
    <lineage>
        <taxon>Eukaryota</taxon>
        <taxon>Metazoa</taxon>
        <taxon>Ecdysozoa</taxon>
        <taxon>Arthropoda</taxon>
        <taxon>Hexapoda</taxon>
        <taxon>Insecta</taxon>
        <taxon>Pterygota</taxon>
        <taxon>Neoptera</taxon>
        <taxon>Endopterygota</taxon>
        <taxon>Diptera</taxon>
        <taxon>Brachycera</taxon>
        <taxon>Muscomorpha</taxon>
        <taxon>Ephydroidea</taxon>
        <taxon>Drosophilidae</taxon>
        <taxon>Drosophila</taxon>
        <taxon>Sophophora</taxon>
    </lineage>
</organism>